<keyword evidence="3" id="KW-1185">Reference proteome</keyword>
<name>A0A0A3APC1_9PAST</name>
<comment type="caution">
    <text evidence="2">The sequence shown here is derived from an EMBL/GenBank/DDBJ whole genome shotgun (WGS) entry which is preliminary data.</text>
</comment>
<dbReference type="EMBL" id="JSUM01000003">
    <property type="protein sequence ID" value="KGQ71161.1"/>
    <property type="molecule type" value="Genomic_DNA"/>
</dbReference>
<dbReference type="RefSeq" id="WP_034613105.1">
    <property type="nucleotide sequence ID" value="NZ_JSUM01000003.1"/>
</dbReference>
<dbReference type="AlphaFoldDB" id="A0A0A3APC1"/>
<reference evidence="2 3" key="1">
    <citation type="submission" date="2014-11" db="EMBL/GenBank/DDBJ databases">
        <title>Draft genome sequence of Chelonobacter oris 1662T, associated with respiratory disease in Hermann's Tortoises.</title>
        <authorList>
            <person name="Kudirkiene E."/>
            <person name="Hansen M.J."/>
            <person name="Bojesen A.M."/>
        </authorList>
    </citation>
    <scope>NUCLEOTIDE SEQUENCE [LARGE SCALE GENOMIC DNA]</scope>
    <source>
        <strain evidence="2 3">1662</strain>
    </source>
</reference>
<evidence type="ECO:0000256" key="1">
    <source>
        <dbReference type="SAM" id="Phobius"/>
    </source>
</evidence>
<keyword evidence="1" id="KW-0812">Transmembrane</keyword>
<evidence type="ECO:0000313" key="3">
    <source>
        <dbReference type="Proteomes" id="UP000030380"/>
    </source>
</evidence>
<keyword evidence="1" id="KW-0472">Membrane</keyword>
<protein>
    <submittedName>
        <fullName evidence="2">Membrane protein</fullName>
    </submittedName>
</protein>
<organism evidence="2 3">
    <name type="scientific">Chelonobacter oris</name>
    <dbReference type="NCBI Taxonomy" id="505317"/>
    <lineage>
        <taxon>Bacteria</taxon>
        <taxon>Pseudomonadati</taxon>
        <taxon>Pseudomonadota</taxon>
        <taxon>Gammaproteobacteria</taxon>
        <taxon>Pasteurellales</taxon>
        <taxon>Pasteurellaceae</taxon>
        <taxon>Chelonobacter</taxon>
    </lineage>
</organism>
<dbReference type="OrthoDB" id="677174at2"/>
<keyword evidence="1" id="KW-1133">Transmembrane helix</keyword>
<evidence type="ECO:0000313" key="2">
    <source>
        <dbReference type="EMBL" id="KGQ71161.1"/>
    </source>
</evidence>
<dbReference type="Proteomes" id="UP000030380">
    <property type="component" value="Unassembled WGS sequence"/>
</dbReference>
<feature type="transmembrane region" description="Helical" evidence="1">
    <location>
        <begin position="36"/>
        <end position="62"/>
    </location>
</feature>
<proteinExistence type="predicted"/>
<sequence>MSIEILGYVATAFVVVSFLLNSILPLRIVNAIGATMYIVYGALIDSLPVVLLNVFITLVHIYQIIKLKRQGK</sequence>
<accession>A0A0A3APC1</accession>
<gene>
    <name evidence="2" type="ORF">OA57_02725</name>
</gene>
<feature type="transmembrane region" description="Helical" evidence="1">
    <location>
        <begin position="5"/>
        <end position="24"/>
    </location>
</feature>